<evidence type="ECO:0000313" key="2">
    <source>
        <dbReference type="EMBL" id="KAK9987091.1"/>
    </source>
</evidence>
<dbReference type="InterPro" id="IPR044730">
    <property type="entry name" value="RNase_H-like_dom_plant"/>
</dbReference>
<dbReference type="Proteomes" id="UP001459277">
    <property type="component" value="Unassembled WGS sequence"/>
</dbReference>
<gene>
    <name evidence="2" type="ORF">SO802_032042</name>
</gene>
<accession>A0AAW2BLZ2</accession>
<keyword evidence="3" id="KW-1185">Reference proteome</keyword>
<sequence>MAGGGGLLRNEDGRWKVGFARKIGITSSFLAELWALRDGLSLCVSRNFAAVEVELDAKSIVDAMVNPKYSNILASSLMDDCRNLAKQIPRIRVKHCFREANRCADALARMGGILDDNFTVFESPPVDISSFLHFDCKGLFLSSFCPVSLFSL</sequence>
<protein>
    <recommendedName>
        <fullName evidence="1">RNase H type-1 domain-containing protein</fullName>
    </recommendedName>
</protein>
<dbReference type="EMBL" id="JAZDWU010000011">
    <property type="protein sequence ID" value="KAK9987091.1"/>
    <property type="molecule type" value="Genomic_DNA"/>
</dbReference>
<name>A0AAW2BLZ2_9ROSI</name>
<dbReference type="InterPro" id="IPR036397">
    <property type="entry name" value="RNaseH_sf"/>
</dbReference>
<feature type="domain" description="RNase H type-1" evidence="1">
    <location>
        <begin position="2"/>
        <end position="110"/>
    </location>
</feature>
<dbReference type="InterPro" id="IPR053151">
    <property type="entry name" value="RNase_H-like"/>
</dbReference>
<proteinExistence type="predicted"/>
<dbReference type="SUPFAM" id="SSF53098">
    <property type="entry name" value="Ribonuclease H-like"/>
    <property type="match status" value="1"/>
</dbReference>
<organism evidence="2 3">
    <name type="scientific">Lithocarpus litseifolius</name>
    <dbReference type="NCBI Taxonomy" id="425828"/>
    <lineage>
        <taxon>Eukaryota</taxon>
        <taxon>Viridiplantae</taxon>
        <taxon>Streptophyta</taxon>
        <taxon>Embryophyta</taxon>
        <taxon>Tracheophyta</taxon>
        <taxon>Spermatophyta</taxon>
        <taxon>Magnoliopsida</taxon>
        <taxon>eudicotyledons</taxon>
        <taxon>Gunneridae</taxon>
        <taxon>Pentapetalae</taxon>
        <taxon>rosids</taxon>
        <taxon>fabids</taxon>
        <taxon>Fagales</taxon>
        <taxon>Fagaceae</taxon>
        <taxon>Lithocarpus</taxon>
    </lineage>
</organism>
<dbReference type="CDD" id="cd06222">
    <property type="entry name" value="RNase_H_like"/>
    <property type="match status" value="1"/>
</dbReference>
<dbReference type="PANTHER" id="PTHR47723">
    <property type="entry name" value="OS05G0353850 PROTEIN"/>
    <property type="match status" value="1"/>
</dbReference>
<dbReference type="Pfam" id="PF13456">
    <property type="entry name" value="RVT_3"/>
    <property type="match status" value="1"/>
</dbReference>
<dbReference type="GO" id="GO:0003676">
    <property type="term" value="F:nucleic acid binding"/>
    <property type="evidence" value="ECO:0007669"/>
    <property type="project" value="InterPro"/>
</dbReference>
<evidence type="ECO:0000259" key="1">
    <source>
        <dbReference type="Pfam" id="PF13456"/>
    </source>
</evidence>
<reference evidence="2 3" key="1">
    <citation type="submission" date="2024-01" db="EMBL/GenBank/DDBJ databases">
        <title>A telomere-to-telomere, gap-free genome of sweet tea (Lithocarpus litseifolius).</title>
        <authorList>
            <person name="Zhou J."/>
        </authorList>
    </citation>
    <scope>NUCLEOTIDE SEQUENCE [LARGE SCALE GENOMIC DNA]</scope>
    <source>
        <strain evidence="2">Zhou-2022a</strain>
        <tissue evidence="2">Leaf</tissue>
    </source>
</reference>
<evidence type="ECO:0000313" key="3">
    <source>
        <dbReference type="Proteomes" id="UP001459277"/>
    </source>
</evidence>
<dbReference type="GO" id="GO:0004523">
    <property type="term" value="F:RNA-DNA hybrid ribonuclease activity"/>
    <property type="evidence" value="ECO:0007669"/>
    <property type="project" value="InterPro"/>
</dbReference>
<dbReference type="Gene3D" id="3.30.420.10">
    <property type="entry name" value="Ribonuclease H-like superfamily/Ribonuclease H"/>
    <property type="match status" value="1"/>
</dbReference>
<dbReference type="PANTHER" id="PTHR47723:SF19">
    <property type="entry name" value="POLYNUCLEOTIDYL TRANSFERASE, RIBONUCLEASE H-LIKE SUPERFAMILY PROTEIN"/>
    <property type="match status" value="1"/>
</dbReference>
<comment type="caution">
    <text evidence="2">The sequence shown here is derived from an EMBL/GenBank/DDBJ whole genome shotgun (WGS) entry which is preliminary data.</text>
</comment>
<dbReference type="AlphaFoldDB" id="A0AAW2BLZ2"/>
<dbReference type="InterPro" id="IPR012337">
    <property type="entry name" value="RNaseH-like_sf"/>
</dbReference>
<dbReference type="InterPro" id="IPR002156">
    <property type="entry name" value="RNaseH_domain"/>
</dbReference>